<protein>
    <submittedName>
        <fullName evidence="2">CLUMA_CG018682, isoform A</fullName>
    </submittedName>
</protein>
<reference evidence="2 3" key="1">
    <citation type="submission" date="2015-04" db="EMBL/GenBank/DDBJ databases">
        <authorList>
            <person name="Syromyatnikov M.Y."/>
            <person name="Popov V.N."/>
        </authorList>
    </citation>
    <scope>NUCLEOTIDE SEQUENCE [LARGE SCALE GENOMIC DNA]</scope>
</reference>
<dbReference type="Proteomes" id="UP000183832">
    <property type="component" value="Unassembled WGS sequence"/>
</dbReference>
<organism evidence="2 3">
    <name type="scientific">Clunio marinus</name>
    <dbReference type="NCBI Taxonomy" id="568069"/>
    <lineage>
        <taxon>Eukaryota</taxon>
        <taxon>Metazoa</taxon>
        <taxon>Ecdysozoa</taxon>
        <taxon>Arthropoda</taxon>
        <taxon>Hexapoda</taxon>
        <taxon>Insecta</taxon>
        <taxon>Pterygota</taxon>
        <taxon>Neoptera</taxon>
        <taxon>Endopterygota</taxon>
        <taxon>Diptera</taxon>
        <taxon>Nematocera</taxon>
        <taxon>Chironomoidea</taxon>
        <taxon>Chironomidae</taxon>
        <taxon>Clunio</taxon>
    </lineage>
</organism>
<evidence type="ECO:0000313" key="3">
    <source>
        <dbReference type="Proteomes" id="UP000183832"/>
    </source>
</evidence>
<gene>
    <name evidence="2" type="ORF">CLUMA_CG018682</name>
</gene>
<dbReference type="EMBL" id="CVRI01000065">
    <property type="protein sequence ID" value="CRL05645.1"/>
    <property type="molecule type" value="Genomic_DNA"/>
</dbReference>
<accession>A0A1J1IZL1</accession>
<evidence type="ECO:0000313" key="2">
    <source>
        <dbReference type="EMBL" id="CRL05645.1"/>
    </source>
</evidence>
<evidence type="ECO:0000256" key="1">
    <source>
        <dbReference type="SAM" id="SignalP"/>
    </source>
</evidence>
<sequence>MNFFILINILFLLNFAAAQFPIPEGKTCADYCQSSSVFDPNELFTGIFYMTETIPYFYDEDIRCGYFTFTEPDENKYHFIETLTQ</sequence>
<keyword evidence="1" id="KW-0732">Signal</keyword>
<feature type="signal peptide" evidence="1">
    <location>
        <begin position="1"/>
        <end position="18"/>
    </location>
</feature>
<name>A0A1J1IZL1_9DIPT</name>
<keyword evidence="3" id="KW-1185">Reference proteome</keyword>
<dbReference type="AlphaFoldDB" id="A0A1J1IZL1"/>
<feature type="chain" id="PRO_5012972653" evidence="1">
    <location>
        <begin position="19"/>
        <end position="85"/>
    </location>
</feature>
<dbReference type="OrthoDB" id="10591418at2759"/>
<proteinExistence type="predicted"/>